<gene>
    <name evidence="1" type="ORF">PMAYCL1PPCAC_26527</name>
</gene>
<name>A0AAN5D602_9BILA</name>
<dbReference type="Proteomes" id="UP001328107">
    <property type="component" value="Unassembled WGS sequence"/>
</dbReference>
<protein>
    <submittedName>
        <fullName evidence="1">Uncharacterized protein</fullName>
    </submittedName>
</protein>
<dbReference type="EMBL" id="BTRK01000005">
    <property type="protein sequence ID" value="GMR56332.1"/>
    <property type="molecule type" value="Genomic_DNA"/>
</dbReference>
<keyword evidence="2" id="KW-1185">Reference proteome</keyword>
<sequence length="102" mass="11928">IRRKENPRMDYLYRLSTSELLSSLIDGKEGELISEMPAIYRTLILAHKGLVITLERLVEEGVLRDAYFMRNISSSTKIGQRCNIQEIDERNRKTRRLIAVFD</sequence>
<comment type="caution">
    <text evidence="1">The sequence shown here is derived from an EMBL/GenBank/DDBJ whole genome shotgun (WGS) entry which is preliminary data.</text>
</comment>
<evidence type="ECO:0000313" key="2">
    <source>
        <dbReference type="Proteomes" id="UP001328107"/>
    </source>
</evidence>
<feature type="non-terminal residue" evidence="1">
    <location>
        <position position="102"/>
    </location>
</feature>
<proteinExistence type="predicted"/>
<dbReference type="AlphaFoldDB" id="A0AAN5D602"/>
<evidence type="ECO:0000313" key="1">
    <source>
        <dbReference type="EMBL" id="GMR56332.1"/>
    </source>
</evidence>
<organism evidence="1 2">
    <name type="scientific">Pristionchus mayeri</name>
    <dbReference type="NCBI Taxonomy" id="1317129"/>
    <lineage>
        <taxon>Eukaryota</taxon>
        <taxon>Metazoa</taxon>
        <taxon>Ecdysozoa</taxon>
        <taxon>Nematoda</taxon>
        <taxon>Chromadorea</taxon>
        <taxon>Rhabditida</taxon>
        <taxon>Rhabditina</taxon>
        <taxon>Diplogasteromorpha</taxon>
        <taxon>Diplogasteroidea</taxon>
        <taxon>Neodiplogasteridae</taxon>
        <taxon>Pristionchus</taxon>
    </lineage>
</organism>
<accession>A0AAN5D602</accession>
<feature type="non-terminal residue" evidence="1">
    <location>
        <position position="1"/>
    </location>
</feature>
<reference evidence="2" key="1">
    <citation type="submission" date="2022-10" db="EMBL/GenBank/DDBJ databases">
        <title>Genome assembly of Pristionchus species.</title>
        <authorList>
            <person name="Yoshida K."/>
            <person name="Sommer R.J."/>
        </authorList>
    </citation>
    <scope>NUCLEOTIDE SEQUENCE [LARGE SCALE GENOMIC DNA]</scope>
    <source>
        <strain evidence="2">RS5460</strain>
    </source>
</reference>